<dbReference type="PANTHER" id="PTHR39599:SF1">
    <property type="entry name" value="GPI-ANCHORED PROTEIN (EUROFUNG)"/>
    <property type="match status" value="1"/>
</dbReference>
<name>A0A0F4YSI0_RASE3</name>
<dbReference type="PANTHER" id="PTHR39599">
    <property type="entry name" value="GPI-ANCHORED PROTEIN (EUROFUNG)-RELATED-RELATED"/>
    <property type="match status" value="1"/>
</dbReference>
<dbReference type="AlphaFoldDB" id="A0A0F4YSI0"/>
<organism evidence="2 3">
    <name type="scientific">Rasamsonia emersonii (strain ATCC 16479 / CBS 393.64 / IMI 116815)</name>
    <dbReference type="NCBI Taxonomy" id="1408163"/>
    <lineage>
        <taxon>Eukaryota</taxon>
        <taxon>Fungi</taxon>
        <taxon>Dikarya</taxon>
        <taxon>Ascomycota</taxon>
        <taxon>Pezizomycotina</taxon>
        <taxon>Eurotiomycetes</taxon>
        <taxon>Eurotiomycetidae</taxon>
        <taxon>Eurotiales</taxon>
        <taxon>Trichocomaceae</taxon>
        <taxon>Rasamsonia</taxon>
    </lineage>
</organism>
<dbReference type="Proteomes" id="UP000053958">
    <property type="component" value="Unassembled WGS sequence"/>
</dbReference>
<dbReference type="EMBL" id="LASV01000230">
    <property type="protein sequence ID" value="KKA20801.1"/>
    <property type="molecule type" value="Genomic_DNA"/>
</dbReference>
<feature type="signal peptide" evidence="1">
    <location>
        <begin position="1"/>
        <end position="18"/>
    </location>
</feature>
<gene>
    <name evidence="2" type="ORF">T310_5164</name>
</gene>
<accession>A0A0F4YSI0</accession>
<feature type="chain" id="PRO_5002482121" description="GPI anchored protein" evidence="1">
    <location>
        <begin position="19"/>
        <end position="261"/>
    </location>
</feature>
<dbReference type="RefSeq" id="XP_013327413.1">
    <property type="nucleotide sequence ID" value="XM_013471959.1"/>
</dbReference>
<evidence type="ECO:0000313" key="3">
    <source>
        <dbReference type="Proteomes" id="UP000053958"/>
    </source>
</evidence>
<sequence>MKQSLLVFTVLFISSAICTETSPFLPPLKNESISKRAADALRILKRQDNCPSGYNGCSNEGNSNICCQSGTICTHDAANNIACCPTGASCTGSLTAPTSTTSGFMFPHSTSASTTSTSADATITGSTVPGAPYPFVYIPTTFANAATCSSYYSQCQSEFSSCLVSLGGAYGVTVAGAGGAGVTVQGGAAVTPAAAAQSICSSLSTRACYGLEEGYCTAFGTASPTSTGGVFINPSSDASRRSSSLYDLAIALAAGIGGMFL</sequence>
<evidence type="ECO:0008006" key="4">
    <source>
        <dbReference type="Google" id="ProtNLM"/>
    </source>
</evidence>
<evidence type="ECO:0000256" key="1">
    <source>
        <dbReference type="SAM" id="SignalP"/>
    </source>
</evidence>
<proteinExistence type="predicted"/>
<keyword evidence="1" id="KW-0732">Signal</keyword>
<reference evidence="2 3" key="1">
    <citation type="submission" date="2015-04" db="EMBL/GenBank/DDBJ databases">
        <authorList>
            <person name="Heijne W.H."/>
            <person name="Fedorova N.D."/>
            <person name="Nierman W.C."/>
            <person name="Vollebregt A.W."/>
            <person name="Zhao Z."/>
            <person name="Wu L."/>
            <person name="Kumar M."/>
            <person name="Stam H."/>
            <person name="van den Berg M.A."/>
            <person name="Pel H.J."/>
        </authorList>
    </citation>
    <scope>NUCLEOTIDE SEQUENCE [LARGE SCALE GENOMIC DNA]</scope>
    <source>
        <strain evidence="2 3">CBS 393.64</strain>
    </source>
</reference>
<evidence type="ECO:0000313" key="2">
    <source>
        <dbReference type="EMBL" id="KKA20801.1"/>
    </source>
</evidence>
<protein>
    <recommendedName>
        <fullName evidence="4">GPI anchored protein</fullName>
    </recommendedName>
</protein>
<comment type="caution">
    <text evidence="2">The sequence shown here is derived from an EMBL/GenBank/DDBJ whole genome shotgun (WGS) entry which is preliminary data.</text>
</comment>
<keyword evidence="3" id="KW-1185">Reference proteome</keyword>
<dbReference type="GeneID" id="25317509"/>
<dbReference type="OrthoDB" id="5410926at2759"/>